<evidence type="ECO:0000256" key="1">
    <source>
        <dbReference type="SAM" id="Phobius"/>
    </source>
</evidence>
<keyword evidence="1" id="KW-0472">Membrane</keyword>
<keyword evidence="1" id="KW-0812">Transmembrane</keyword>
<feature type="transmembrane region" description="Helical" evidence="1">
    <location>
        <begin position="37"/>
        <end position="54"/>
    </location>
</feature>
<evidence type="ECO:0000313" key="3">
    <source>
        <dbReference type="Proteomes" id="UP000447833"/>
    </source>
</evidence>
<organism evidence="2 3">
    <name type="scientific">Guptibacillus hwajinpoensis</name>
    <dbReference type="NCBI Taxonomy" id="208199"/>
    <lineage>
        <taxon>Bacteria</taxon>
        <taxon>Bacillati</taxon>
        <taxon>Bacillota</taxon>
        <taxon>Bacilli</taxon>
        <taxon>Bacillales</taxon>
        <taxon>Guptibacillaceae</taxon>
        <taxon>Guptibacillus</taxon>
    </lineage>
</organism>
<feature type="transmembrane region" description="Helical" evidence="1">
    <location>
        <begin position="6"/>
        <end position="25"/>
    </location>
</feature>
<dbReference type="InterPro" id="IPR014245">
    <property type="entry name" value="Spore_III_AF"/>
</dbReference>
<proteinExistence type="predicted"/>
<name>A0A845EX94_9BACL</name>
<keyword evidence="1" id="KW-1133">Transmembrane helix</keyword>
<accession>A0A845EX94</accession>
<dbReference type="RefSeq" id="WP_160918827.1">
    <property type="nucleotide sequence ID" value="NZ_WMEY01000002.1"/>
</dbReference>
<gene>
    <name evidence="2" type="primary">spoIIIAF</name>
    <name evidence="2" type="ORF">GLW07_07290</name>
</gene>
<comment type="caution">
    <text evidence="2">The sequence shown here is derived from an EMBL/GenBank/DDBJ whole genome shotgun (WGS) entry which is preliminary data.</text>
</comment>
<dbReference type="Proteomes" id="UP000447833">
    <property type="component" value="Unassembled WGS sequence"/>
</dbReference>
<evidence type="ECO:0000313" key="2">
    <source>
        <dbReference type="EMBL" id="MYL63157.1"/>
    </source>
</evidence>
<sequence length="200" mass="22252">MAVITGWITNIIVLILLATVLELLLPNSNMQRYVKMVIGLMLMAVILSPILTIFTKDFDSMLRSAALTDPTPDARMENQIESKKSEIQASNAAYIEEQMAVQMKSQVEKELRDQFNLEITHVGLELKDAEGEKNIEQIAVTVSKAVEKDVQDVEAVSVSFELSEEEVQSSDAQSKKVAYFLADEWGLYPNQVGIQVKGGE</sequence>
<dbReference type="AlphaFoldDB" id="A0A845EX94"/>
<dbReference type="Pfam" id="PF09581">
    <property type="entry name" value="Spore_III_AF"/>
    <property type="match status" value="1"/>
</dbReference>
<dbReference type="EMBL" id="WMEY01000002">
    <property type="protein sequence ID" value="MYL63157.1"/>
    <property type="molecule type" value="Genomic_DNA"/>
</dbReference>
<protein>
    <submittedName>
        <fullName evidence="2">Stage III sporulation protein AF</fullName>
    </submittedName>
</protein>
<reference evidence="2 3" key="1">
    <citation type="submission" date="2019-11" db="EMBL/GenBank/DDBJ databases">
        <title>Genome sequences of 17 halophilic strains isolated from different environments.</title>
        <authorList>
            <person name="Furrow R.E."/>
        </authorList>
    </citation>
    <scope>NUCLEOTIDE SEQUENCE [LARGE SCALE GENOMIC DNA]</scope>
    <source>
        <strain evidence="2 3">22506_14_FS</strain>
    </source>
</reference>
<dbReference type="NCBIfam" id="TIGR02896">
    <property type="entry name" value="spore_III_AF"/>
    <property type="match status" value="1"/>
</dbReference>